<evidence type="ECO:0000313" key="1">
    <source>
        <dbReference type="EMBL" id="RMX44101.1"/>
    </source>
</evidence>
<dbReference type="EMBL" id="RCHS01003049">
    <property type="protein sequence ID" value="RMX44101.1"/>
    <property type="molecule type" value="Genomic_DNA"/>
</dbReference>
<gene>
    <name evidence="1" type="ORF">pdam_00002463</name>
</gene>
<comment type="caution">
    <text evidence="1">The sequence shown here is derived from an EMBL/GenBank/DDBJ whole genome shotgun (WGS) entry which is preliminary data.</text>
</comment>
<sequence length="193" mass="22044">MAYVYVQGGNPGVDFDFKRVVQPSDTPPENKFEWVTYTWSACSTTWHTTDWSTCSRSCGNGLQTRDVICRKKINPTEYGPSTNCPADQKPSISENVRYCNSIDCLADWDTQKGLLRDKCGKPIDPAMLSCYRLDKFGQKAMVPNLLCRYRAKPTRLPCTTTSYRSQSYRHQYAIFTSVLVPVLQMLLEYYNLG</sequence>
<protein>
    <submittedName>
        <fullName evidence="1">Uncharacterized protein</fullName>
    </submittedName>
</protein>
<dbReference type="Proteomes" id="UP000275408">
    <property type="component" value="Unassembled WGS sequence"/>
</dbReference>
<dbReference type="OrthoDB" id="5982714at2759"/>
<dbReference type="InterPro" id="IPR000884">
    <property type="entry name" value="TSP1_rpt"/>
</dbReference>
<dbReference type="InterPro" id="IPR036383">
    <property type="entry name" value="TSP1_rpt_sf"/>
</dbReference>
<dbReference type="SMART" id="SM00209">
    <property type="entry name" value="TSP1"/>
    <property type="match status" value="1"/>
</dbReference>
<dbReference type="SUPFAM" id="SSF82895">
    <property type="entry name" value="TSP-1 type 1 repeat"/>
    <property type="match status" value="1"/>
</dbReference>
<reference evidence="1 2" key="1">
    <citation type="journal article" date="2018" name="Sci. Rep.">
        <title>Comparative analysis of the Pocillopora damicornis genome highlights role of immune system in coral evolution.</title>
        <authorList>
            <person name="Cunning R."/>
            <person name="Bay R.A."/>
            <person name="Gillette P."/>
            <person name="Baker A.C."/>
            <person name="Traylor-Knowles N."/>
        </authorList>
    </citation>
    <scope>NUCLEOTIDE SEQUENCE [LARGE SCALE GENOMIC DNA]</scope>
    <source>
        <strain evidence="1">RSMAS</strain>
        <tissue evidence="1">Whole animal</tissue>
    </source>
</reference>
<dbReference type="Gene3D" id="2.20.100.10">
    <property type="entry name" value="Thrombospondin type-1 (TSP1) repeat"/>
    <property type="match status" value="1"/>
</dbReference>
<evidence type="ECO:0000313" key="2">
    <source>
        <dbReference type="Proteomes" id="UP000275408"/>
    </source>
</evidence>
<organism evidence="1 2">
    <name type="scientific">Pocillopora damicornis</name>
    <name type="common">Cauliflower coral</name>
    <name type="synonym">Millepora damicornis</name>
    <dbReference type="NCBI Taxonomy" id="46731"/>
    <lineage>
        <taxon>Eukaryota</taxon>
        <taxon>Metazoa</taxon>
        <taxon>Cnidaria</taxon>
        <taxon>Anthozoa</taxon>
        <taxon>Hexacorallia</taxon>
        <taxon>Scleractinia</taxon>
        <taxon>Astrocoeniina</taxon>
        <taxon>Pocilloporidae</taxon>
        <taxon>Pocillopora</taxon>
    </lineage>
</organism>
<proteinExistence type="predicted"/>
<name>A0A3M6TRY9_POCDA</name>
<dbReference type="PROSITE" id="PS50092">
    <property type="entry name" value="TSP1"/>
    <property type="match status" value="1"/>
</dbReference>
<dbReference type="Pfam" id="PF19030">
    <property type="entry name" value="TSP1_ADAMTS"/>
    <property type="match status" value="1"/>
</dbReference>
<accession>A0A3M6TRY9</accession>
<dbReference type="AlphaFoldDB" id="A0A3M6TRY9"/>
<keyword evidence="2" id="KW-1185">Reference proteome</keyword>